<evidence type="ECO:0000313" key="3">
    <source>
        <dbReference type="Proteomes" id="UP001213979"/>
    </source>
</evidence>
<dbReference type="InterPro" id="IPR011033">
    <property type="entry name" value="PRC_barrel-like_sf"/>
</dbReference>
<dbReference type="SUPFAM" id="SSF50346">
    <property type="entry name" value="PRC-barrel domain"/>
    <property type="match status" value="2"/>
</dbReference>
<gene>
    <name evidence="2" type="ORF">PNH38_02860</name>
</gene>
<comment type="caution">
    <text evidence="2">The sequence shown here is derived from an EMBL/GenBank/DDBJ whole genome shotgun (WGS) entry which is preliminary data.</text>
</comment>
<dbReference type="Proteomes" id="UP001213979">
    <property type="component" value="Unassembled WGS sequence"/>
</dbReference>
<keyword evidence="3" id="KW-1185">Reference proteome</keyword>
<evidence type="ECO:0000313" key="2">
    <source>
        <dbReference type="EMBL" id="MDE8562821.1"/>
    </source>
</evidence>
<organism evidence="2 3">
    <name type="scientific">Anoxybacteroides rupiense</name>
    <dbReference type="NCBI Taxonomy" id="311460"/>
    <lineage>
        <taxon>Bacteria</taxon>
        <taxon>Bacillati</taxon>
        <taxon>Bacillota</taxon>
        <taxon>Bacilli</taxon>
        <taxon>Bacillales</taxon>
        <taxon>Anoxybacillaceae</taxon>
        <taxon>Anoxybacteroides</taxon>
    </lineage>
</organism>
<dbReference type="RefSeq" id="WP_159720212.1">
    <property type="nucleotide sequence ID" value="NZ_JAGUQN010000009.1"/>
</dbReference>
<accession>A0ABT5W0I0</accession>
<feature type="domain" description="PRC-barrel" evidence="1">
    <location>
        <begin position="93"/>
        <end position="149"/>
    </location>
</feature>
<feature type="domain" description="PRC-barrel" evidence="1">
    <location>
        <begin position="5"/>
        <end position="75"/>
    </location>
</feature>
<dbReference type="Gene3D" id="2.30.30.240">
    <property type="entry name" value="PRC-barrel domain"/>
    <property type="match status" value="1"/>
</dbReference>
<name>A0ABT5W0I0_9BACL</name>
<reference evidence="2 3" key="1">
    <citation type="submission" date="2023-01" db="EMBL/GenBank/DDBJ databases">
        <title>Genome-based reclassification of Anoxybacillus geothermalis as a later heterotypic synonym of Anoxybacillus rupiensis.</title>
        <authorList>
            <person name="Inan Bektas K."/>
            <person name="Canakci S."/>
            <person name="Belduz A.A."/>
            <person name="Guler H.H."/>
        </authorList>
    </citation>
    <scope>NUCLEOTIDE SEQUENCE [LARGE SCALE GENOMIC DNA]</scope>
    <source>
        <strain evidence="2 3">DSM 17127</strain>
    </source>
</reference>
<protein>
    <submittedName>
        <fullName evidence="2">PRC-barrel domain-containing protein</fullName>
    </submittedName>
</protein>
<dbReference type="Pfam" id="PF05239">
    <property type="entry name" value="PRC"/>
    <property type="match status" value="2"/>
</dbReference>
<proteinExistence type="predicted"/>
<sequence>MKTSAQIIGLPIISIADGGQIGTVKLLIINPEKGSVDFLTIEQEDVAFGLKAIPFKKIVGIGEFAVTVEDDRAVIDLAEIPIANQLVNKQIRIKNTKAMTRKGELLGEVTEFFINDETGEIMGIHLQTEGRQAILSSEWVLTYGKDILIVSETAPGSLLDDASMLAEKIEAPIHEANEAEAETAAIEEIKEHNALKALREKQMELLQGKRVKKDILDLNGHILIKAGTILTAEHIVKAQTEGPSVMIDLSMNVDA</sequence>
<dbReference type="InterPro" id="IPR027275">
    <property type="entry name" value="PRC-brl_dom"/>
</dbReference>
<dbReference type="EMBL" id="JAQOTG010000001">
    <property type="protein sequence ID" value="MDE8562821.1"/>
    <property type="molecule type" value="Genomic_DNA"/>
</dbReference>
<evidence type="ECO:0000259" key="1">
    <source>
        <dbReference type="Pfam" id="PF05239"/>
    </source>
</evidence>